<protein>
    <submittedName>
        <fullName evidence="6">Flagellar hook-length control protein</fullName>
    </submittedName>
</protein>
<dbReference type="KEGG" id="mint:C7M51_01770"/>
<dbReference type="PANTHER" id="PTHR37533">
    <property type="entry name" value="FLAGELLAR HOOK-LENGTH CONTROL PROTEIN"/>
    <property type="match status" value="1"/>
</dbReference>
<dbReference type="InterPro" id="IPR052563">
    <property type="entry name" value="FliK"/>
</dbReference>
<dbReference type="Proteomes" id="UP000464053">
    <property type="component" value="Chromosome"/>
</dbReference>
<feature type="region of interest" description="Disordered" evidence="4">
    <location>
        <begin position="355"/>
        <end position="396"/>
    </location>
</feature>
<dbReference type="InterPro" id="IPR021136">
    <property type="entry name" value="Flagellar_hook_control-like_C"/>
</dbReference>
<evidence type="ECO:0000256" key="4">
    <source>
        <dbReference type="SAM" id="MobiDB-lite"/>
    </source>
</evidence>
<feature type="region of interest" description="Disordered" evidence="4">
    <location>
        <begin position="188"/>
        <end position="229"/>
    </location>
</feature>
<feature type="compositionally biased region" description="Polar residues" evidence="4">
    <location>
        <begin position="188"/>
        <end position="217"/>
    </location>
</feature>
<evidence type="ECO:0000256" key="2">
    <source>
        <dbReference type="ARBA" id="ARBA00009149"/>
    </source>
</evidence>
<keyword evidence="7" id="KW-1185">Reference proteome</keyword>
<dbReference type="AlphaFoldDB" id="A0A6P1PYN9"/>
<evidence type="ECO:0000256" key="1">
    <source>
        <dbReference type="ARBA" id="ARBA00003944"/>
    </source>
</evidence>
<dbReference type="GO" id="GO:0044780">
    <property type="term" value="P:bacterial-type flagellum assembly"/>
    <property type="evidence" value="ECO:0007669"/>
    <property type="project" value="InterPro"/>
</dbReference>
<dbReference type="EMBL" id="CP028271">
    <property type="protein sequence ID" value="QHM71483.1"/>
    <property type="molecule type" value="Genomic_DNA"/>
</dbReference>
<gene>
    <name evidence="6" type="primary">fliK_1</name>
    <name evidence="6" type="ORF">C7M51_01770</name>
</gene>
<dbReference type="GO" id="GO:0009424">
    <property type="term" value="C:bacterial-type flagellum hook"/>
    <property type="evidence" value="ECO:0007669"/>
    <property type="project" value="InterPro"/>
</dbReference>
<keyword evidence="6" id="KW-0966">Cell projection</keyword>
<evidence type="ECO:0000313" key="6">
    <source>
        <dbReference type="EMBL" id="QHM71483.1"/>
    </source>
</evidence>
<dbReference type="OrthoDB" id="1792985at2"/>
<dbReference type="InterPro" id="IPR001635">
    <property type="entry name" value="Flag_hook_Flik"/>
</dbReference>
<dbReference type="Pfam" id="PF02120">
    <property type="entry name" value="Flg_hook"/>
    <property type="match status" value="1"/>
</dbReference>
<feature type="compositionally biased region" description="Polar residues" evidence="4">
    <location>
        <begin position="355"/>
        <end position="382"/>
    </location>
</feature>
<dbReference type="InterPro" id="IPR038610">
    <property type="entry name" value="FliK-like_C_sf"/>
</dbReference>
<dbReference type="RefSeq" id="WP_160621457.1">
    <property type="nucleotide sequence ID" value="NZ_CP028271.1"/>
</dbReference>
<dbReference type="PANTHER" id="PTHR37533:SF2">
    <property type="entry name" value="FLAGELLAR HOOK-LENGTH CONTROL PROTEIN"/>
    <property type="match status" value="1"/>
</dbReference>
<sequence length="415" mass="43111">MIKLPTSVNPLSVDSGAVPSATFGGDGKTASTLPEAFLTLLGNRLLTLAPQAGNDATPTVGTKKTPTEKVPPTELSSLLAALEKPDALNALLMPEKTKESDKDADDKQRLKPETLSTADQQALQALFAMLPAPQQQPQRVQSSELTLEAEAGAVGLPGAQIGNLQKALTPANAPIASAQADGEKTTLSAALPGNSTTPASASNADGDSQPVFQTALNGVSPDEKKENKESVPMHALNTLSAVMNSASAVTTAPMPSATAMTPGTPQINAQLGSPEWQQAVSQQVLMFNRNGEQKAELRLHPEDLGVIQISLRLDNDQAQLSMVSGHSQVRAALEAALPHLRNALAENGINLSQSNVSSDAFPQSQSFSGQQEPRQERSSGAFSLTPEADEELTPLAVPASLQARAAGSSAVDTFA</sequence>
<feature type="domain" description="Flagellar hook-length control protein-like C-terminal" evidence="5">
    <location>
        <begin position="282"/>
        <end position="364"/>
    </location>
</feature>
<evidence type="ECO:0000259" key="5">
    <source>
        <dbReference type="Pfam" id="PF02120"/>
    </source>
</evidence>
<dbReference type="PRINTS" id="PR01007">
    <property type="entry name" value="FLGHOOKFLIK"/>
</dbReference>
<accession>A0A6P1PYN9</accession>
<dbReference type="Gene3D" id="3.30.750.140">
    <property type="match status" value="1"/>
</dbReference>
<keyword evidence="6" id="KW-0282">Flagellum</keyword>
<comment type="similarity">
    <text evidence="2">Belongs to the FliK family.</text>
</comment>
<evidence type="ECO:0000256" key="3">
    <source>
        <dbReference type="ARBA" id="ARBA00022795"/>
    </source>
</evidence>
<proteinExistence type="inferred from homology"/>
<keyword evidence="6" id="KW-0969">Cilium</keyword>
<keyword evidence="3" id="KW-1005">Bacterial flagellum biogenesis</keyword>
<organism evidence="6 7">
    <name type="scientific">Mixta intestinalis</name>
    <dbReference type="NCBI Taxonomy" id="1615494"/>
    <lineage>
        <taxon>Bacteria</taxon>
        <taxon>Pseudomonadati</taxon>
        <taxon>Pseudomonadota</taxon>
        <taxon>Gammaproteobacteria</taxon>
        <taxon>Enterobacterales</taxon>
        <taxon>Erwiniaceae</taxon>
        <taxon>Mixta</taxon>
    </lineage>
</organism>
<reference evidence="6 7" key="1">
    <citation type="submission" date="2018-03" db="EMBL/GenBank/DDBJ databases">
        <title>Pantoea intestinalis SRCM103226 isolated form the mealworm.</title>
        <authorList>
            <person name="Jeong D.-Y."/>
            <person name="Kim J.W."/>
        </authorList>
    </citation>
    <scope>NUCLEOTIDE SEQUENCE [LARGE SCALE GENOMIC DNA]</scope>
    <source>
        <strain evidence="6 7">SRCM103226</strain>
    </source>
</reference>
<name>A0A6P1PYN9_9GAMM</name>
<evidence type="ECO:0000313" key="7">
    <source>
        <dbReference type="Proteomes" id="UP000464053"/>
    </source>
</evidence>
<comment type="function">
    <text evidence="1">Controls the length of the flagellar hook.</text>
</comment>
<feature type="region of interest" description="Disordered" evidence="4">
    <location>
        <begin position="52"/>
        <end position="71"/>
    </location>
</feature>
<dbReference type="CDD" id="cd17470">
    <property type="entry name" value="T3SS_Flik_C"/>
    <property type="match status" value="1"/>
</dbReference>
<feature type="compositionally biased region" description="Low complexity" evidence="4">
    <location>
        <begin position="57"/>
        <end position="71"/>
    </location>
</feature>